<keyword evidence="2" id="KW-0808">Transferase</keyword>
<dbReference type="OrthoDB" id="5116068at2"/>
<dbReference type="RefSeq" id="WP_141821679.1">
    <property type="nucleotide sequence ID" value="NZ_BAAAQC010000022.1"/>
</dbReference>
<dbReference type="InterPro" id="IPR007345">
    <property type="entry name" value="Polysacch_pyruvyl_Trfase"/>
</dbReference>
<dbReference type="EMBL" id="VFQF01000001">
    <property type="protein sequence ID" value="TQN48792.1"/>
    <property type="molecule type" value="Genomic_DNA"/>
</dbReference>
<feature type="domain" description="Polysaccharide pyruvyl transferase" evidence="1">
    <location>
        <begin position="19"/>
        <end position="278"/>
    </location>
</feature>
<accession>A0A543PXJ2</accession>
<evidence type="ECO:0000313" key="3">
    <source>
        <dbReference type="Proteomes" id="UP000320085"/>
    </source>
</evidence>
<name>A0A543PXJ2_9MICO</name>
<dbReference type="PANTHER" id="PTHR36836:SF1">
    <property type="entry name" value="COLANIC ACID BIOSYNTHESIS PROTEIN WCAK"/>
    <property type="match status" value="1"/>
</dbReference>
<dbReference type="GO" id="GO:0016740">
    <property type="term" value="F:transferase activity"/>
    <property type="evidence" value="ECO:0007669"/>
    <property type="project" value="UniProtKB-KW"/>
</dbReference>
<dbReference type="Proteomes" id="UP000320085">
    <property type="component" value="Unassembled WGS sequence"/>
</dbReference>
<dbReference type="PANTHER" id="PTHR36836">
    <property type="entry name" value="COLANIC ACID BIOSYNTHESIS PROTEIN WCAK"/>
    <property type="match status" value="1"/>
</dbReference>
<gene>
    <name evidence="2" type="ORF">FHX52_1939</name>
</gene>
<protein>
    <submittedName>
        <fullName evidence="2">Polysaccharide pyruvyl transferase</fullName>
    </submittedName>
</protein>
<evidence type="ECO:0000313" key="2">
    <source>
        <dbReference type="EMBL" id="TQN48792.1"/>
    </source>
</evidence>
<dbReference type="Pfam" id="PF04230">
    <property type="entry name" value="PS_pyruv_trans"/>
    <property type="match status" value="1"/>
</dbReference>
<proteinExistence type="predicted"/>
<reference evidence="2 3" key="1">
    <citation type="submission" date="2019-06" db="EMBL/GenBank/DDBJ databases">
        <title>Sequencing the genomes of 1000 actinobacteria strains.</title>
        <authorList>
            <person name="Klenk H.-P."/>
        </authorList>
    </citation>
    <scope>NUCLEOTIDE SEQUENCE [LARGE SCALE GENOMIC DNA]</scope>
    <source>
        <strain evidence="2 3">DSM 21776</strain>
    </source>
</reference>
<comment type="caution">
    <text evidence="2">The sequence shown here is derived from an EMBL/GenBank/DDBJ whole genome shotgun (WGS) entry which is preliminary data.</text>
</comment>
<organism evidence="2 3">
    <name type="scientific">Humibacillus xanthopallidus</name>
    <dbReference type="NCBI Taxonomy" id="412689"/>
    <lineage>
        <taxon>Bacteria</taxon>
        <taxon>Bacillati</taxon>
        <taxon>Actinomycetota</taxon>
        <taxon>Actinomycetes</taxon>
        <taxon>Micrococcales</taxon>
        <taxon>Intrasporangiaceae</taxon>
        <taxon>Humibacillus</taxon>
    </lineage>
</organism>
<sequence>MKILVVNSDRSGSEGEPINLGDAMLTDALAGALRREGHVVSVAEFGDSPRQGGQGRVPVSGVLSLLKAVRSADAVVVGGGTMLQDDGAALGGLPRLVAVTSVCAWVARRPLAYFGVGCDPVSRFLPRTLLKVALWRRSAWPRDAASVDRCRELSRSAKVALGADAFLLAELDDGPAQSARTGAILALASAEAADVSDDDIAAMTGRYGTVRFVAMSQSAPFDDRDAVRGLRGCETDPGVVHHWRVLADDVMKADVVVASRMHALYLGMSCGARLVAIGSKAKVRAFAQEFGIPLAPSVSAASFLEPANADEGALTEARARAQGALTAMMSVLASQGGSGTFTNHHVDRWRRAG</sequence>
<evidence type="ECO:0000259" key="1">
    <source>
        <dbReference type="Pfam" id="PF04230"/>
    </source>
</evidence>
<dbReference type="AlphaFoldDB" id="A0A543PXJ2"/>